<evidence type="ECO:0000313" key="3">
    <source>
        <dbReference type="Proteomes" id="UP000019812"/>
    </source>
</evidence>
<dbReference type="AlphaFoldDB" id="A0A084XYU9"/>
<accession>A0A084XYU9</accession>
<dbReference type="PANTHER" id="PTHR40516">
    <property type="entry name" value="ANTITOXIN CHPS-RELATED"/>
    <property type="match status" value="1"/>
</dbReference>
<dbReference type="InterPro" id="IPR007159">
    <property type="entry name" value="SpoVT-AbrB_dom"/>
</dbReference>
<dbReference type="SUPFAM" id="SSF89447">
    <property type="entry name" value="AbrB/MazE/MraZ-like"/>
    <property type="match status" value="1"/>
</dbReference>
<dbReference type="GO" id="GO:0097351">
    <property type="term" value="F:toxin sequestering activity"/>
    <property type="evidence" value="ECO:0007669"/>
    <property type="project" value="InterPro"/>
</dbReference>
<name>A0A084XYU9_9PROT</name>
<organism evidence="2 3">
    <name type="scientific">Candidatus Accumulibacter vicinus</name>
    <dbReference type="NCBI Taxonomy" id="2954382"/>
    <lineage>
        <taxon>Bacteria</taxon>
        <taxon>Pseudomonadati</taxon>
        <taxon>Pseudomonadota</taxon>
        <taxon>Betaproteobacteria</taxon>
        <taxon>Candidatus Accumulibacter</taxon>
    </lineage>
</organism>
<dbReference type="Pfam" id="PF04014">
    <property type="entry name" value="MazE_antitoxin"/>
    <property type="match status" value="1"/>
</dbReference>
<proteinExistence type="predicted"/>
<reference evidence="2 3" key="1">
    <citation type="submission" date="2014-07" db="EMBL/GenBank/DDBJ databases">
        <title>Expanding our view of genomic diversity in Candidatus Accumulibacter clades.</title>
        <authorList>
            <person name="Skennerton C.T."/>
            <person name="Barr J.J."/>
            <person name="Slater F.R."/>
            <person name="Bond P.L."/>
            <person name="Tyson G.W."/>
        </authorList>
    </citation>
    <scope>NUCLEOTIDE SEQUENCE [LARGE SCALE GENOMIC DNA]</scope>
    <source>
        <strain evidence="3">SK-01</strain>
    </source>
</reference>
<dbReference type="STRING" id="1457154.CAPSK01_003086"/>
<dbReference type="RefSeq" id="WP_034927434.1">
    <property type="nucleotide sequence ID" value="NZ_JDSS02000027.1"/>
</dbReference>
<evidence type="ECO:0000259" key="1">
    <source>
        <dbReference type="SMART" id="SM00966"/>
    </source>
</evidence>
<gene>
    <name evidence="2" type="ORF">CAPSK01_003086</name>
</gene>
<feature type="domain" description="SpoVT-AbrB" evidence="1">
    <location>
        <begin position="6"/>
        <end position="52"/>
    </location>
</feature>
<dbReference type="Proteomes" id="UP000019812">
    <property type="component" value="Unassembled WGS sequence"/>
</dbReference>
<dbReference type="SMART" id="SM00966">
    <property type="entry name" value="SpoVT_AbrB"/>
    <property type="match status" value="1"/>
</dbReference>
<dbReference type="PANTHER" id="PTHR40516:SF1">
    <property type="entry name" value="ANTITOXIN CHPS-RELATED"/>
    <property type="match status" value="1"/>
</dbReference>
<dbReference type="EMBL" id="JDSS02000027">
    <property type="protein sequence ID" value="KFB67643.1"/>
    <property type="molecule type" value="Genomic_DNA"/>
</dbReference>
<dbReference type="Gene3D" id="2.10.260.10">
    <property type="match status" value="1"/>
</dbReference>
<dbReference type="GO" id="GO:0003677">
    <property type="term" value="F:DNA binding"/>
    <property type="evidence" value="ECO:0007669"/>
    <property type="project" value="InterPro"/>
</dbReference>
<dbReference type="InterPro" id="IPR039052">
    <property type="entry name" value="Antitox_PemI-like"/>
</dbReference>
<evidence type="ECO:0000313" key="2">
    <source>
        <dbReference type="EMBL" id="KFB67643.1"/>
    </source>
</evidence>
<dbReference type="InterPro" id="IPR037914">
    <property type="entry name" value="SpoVT-AbrB_sf"/>
</dbReference>
<comment type="caution">
    <text evidence="2">The sequence shown here is derived from an EMBL/GenBank/DDBJ whole genome shotgun (WGS) entry which is preliminary data.</text>
</comment>
<protein>
    <submittedName>
        <fullName evidence="2">Putative addiction module antidote</fullName>
    </submittedName>
</protein>
<sequence length="84" mass="9248">MKVHLAKWGNSLAVRIPGECARQAHVKAGDALEIEVTSTGDLRLRPMATESFDKTAFLKQAQALRANLPMGEPVVEAMRQADRF</sequence>